<feature type="chain" id="PRO_5037267028" evidence="2">
    <location>
        <begin position="24"/>
        <end position="467"/>
    </location>
</feature>
<accession>A0A939F332</accession>
<name>A0A939F332_9BACT</name>
<sequence length="467" mass="48686">MTRNWSNKLRAGAQLVLVLTLLAGCKGKAHGPAAQAPAQPVATAAAQLYTCSMHPQIVRDAPGQCPICGMDLVPKASGENAVAADTAGAGLNHLVASPNASVVSAIATVRPNAGAVGDTLTLPGVVDYDPRRSRAVAARVGGRIERLLVRFNYQPVRRGQPLLEIYSPELVTAEQEYIFLLGNDADNTALVNGARQKLRLLGLSESQLRALARTRRPDYRVAVFSPYDGYVVENSVAAAALVPPSPSGMADTGAPAGGMGGTSGMGAGAEAATAATPTAAPTPALTLQEGGYVSTGQTLFQVVNTAQVWGLFQPGPGDVTQLRPGQTLQVFVNGDAANQQLTARVELVEPTYRAGASTPAVRVSLPNAKGLLRRGTRLTARVTSSMGNGLWLPRAAVVDLGTRQVAFVRRGRTFVPVTVQVGQRTATQVQIRQGLTGTEDVAANGQYLVDSESFLQTSSTSILPSHD</sequence>
<feature type="domain" description="CusB-like three alpha-helical bundle" evidence="4">
    <location>
        <begin position="169"/>
        <end position="218"/>
    </location>
</feature>
<feature type="domain" description="CusB-like beta-barrel" evidence="6">
    <location>
        <begin position="318"/>
        <end position="384"/>
    </location>
</feature>
<dbReference type="RefSeq" id="WP_206986410.1">
    <property type="nucleotide sequence ID" value="NZ_JAFLQZ010000019.1"/>
</dbReference>
<dbReference type="InterPro" id="IPR051909">
    <property type="entry name" value="MFP_Cation_Efflux"/>
</dbReference>
<dbReference type="EMBL" id="JAFLQZ010000019">
    <property type="protein sequence ID" value="MBO0360488.1"/>
    <property type="molecule type" value="Genomic_DNA"/>
</dbReference>
<dbReference type="GO" id="GO:0046914">
    <property type="term" value="F:transition metal ion binding"/>
    <property type="evidence" value="ECO:0007669"/>
    <property type="project" value="TreeGrafter"/>
</dbReference>
<dbReference type="AlphaFoldDB" id="A0A939F332"/>
<gene>
    <name evidence="8" type="ORF">J0X19_21180</name>
</gene>
<feature type="domain" description="CzcB-like C-terminal circularly permuted SH3-like" evidence="7">
    <location>
        <begin position="392"/>
        <end position="448"/>
    </location>
</feature>
<dbReference type="Pfam" id="PF25919">
    <property type="entry name" value="BSH_CusB"/>
    <property type="match status" value="1"/>
</dbReference>
<dbReference type="Gene3D" id="2.40.30.170">
    <property type="match status" value="1"/>
</dbReference>
<evidence type="ECO:0000256" key="1">
    <source>
        <dbReference type="ARBA" id="ARBA00022448"/>
    </source>
</evidence>
<dbReference type="Gene3D" id="6.10.140.730">
    <property type="match status" value="1"/>
</dbReference>
<proteinExistence type="predicted"/>
<dbReference type="PANTHER" id="PTHR30097:SF4">
    <property type="entry name" value="SLR6042 PROTEIN"/>
    <property type="match status" value="1"/>
</dbReference>
<keyword evidence="1" id="KW-0813">Transport</keyword>
<evidence type="ECO:0000313" key="9">
    <source>
        <dbReference type="Proteomes" id="UP000664144"/>
    </source>
</evidence>
<dbReference type="GO" id="GO:0060003">
    <property type="term" value="P:copper ion export"/>
    <property type="evidence" value="ECO:0007669"/>
    <property type="project" value="TreeGrafter"/>
</dbReference>
<evidence type="ECO:0000313" key="8">
    <source>
        <dbReference type="EMBL" id="MBO0360488.1"/>
    </source>
</evidence>
<dbReference type="PROSITE" id="PS51257">
    <property type="entry name" value="PROKAR_LIPOPROTEIN"/>
    <property type="match status" value="1"/>
</dbReference>
<dbReference type="Gene3D" id="2.40.420.20">
    <property type="match status" value="1"/>
</dbReference>
<keyword evidence="2" id="KW-0732">Signal</keyword>
<evidence type="ECO:0000259" key="7">
    <source>
        <dbReference type="Pfam" id="PF25975"/>
    </source>
</evidence>
<dbReference type="Pfam" id="PF25869">
    <property type="entry name" value="3HB_CusB"/>
    <property type="match status" value="1"/>
</dbReference>
<reference evidence="8" key="1">
    <citation type="submission" date="2021-03" db="EMBL/GenBank/DDBJ databases">
        <authorList>
            <person name="Kim M.K."/>
        </authorList>
    </citation>
    <scope>NUCLEOTIDE SEQUENCE</scope>
    <source>
        <strain evidence="8">BT186</strain>
    </source>
</reference>
<evidence type="ECO:0000259" key="3">
    <source>
        <dbReference type="Pfam" id="PF19335"/>
    </source>
</evidence>
<dbReference type="GO" id="GO:0030288">
    <property type="term" value="C:outer membrane-bounded periplasmic space"/>
    <property type="evidence" value="ECO:0007669"/>
    <property type="project" value="TreeGrafter"/>
</dbReference>
<evidence type="ECO:0000259" key="5">
    <source>
        <dbReference type="Pfam" id="PF25919"/>
    </source>
</evidence>
<evidence type="ECO:0000256" key="2">
    <source>
        <dbReference type="SAM" id="SignalP"/>
    </source>
</evidence>
<dbReference type="Pfam" id="PF25954">
    <property type="entry name" value="Beta-barrel_RND_2"/>
    <property type="match status" value="1"/>
</dbReference>
<dbReference type="InterPro" id="IPR058791">
    <property type="entry name" value="3HB_CusB"/>
</dbReference>
<evidence type="ECO:0000259" key="4">
    <source>
        <dbReference type="Pfam" id="PF25869"/>
    </source>
</evidence>
<dbReference type="InterPro" id="IPR058792">
    <property type="entry name" value="Beta-barrel_RND_2"/>
</dbReference>
<dbReference type="InterPro" id="IPR058790">
    <property type="entry name" value="BSH_CusB"/>
</dbReference>
<dbReference type="GO" id="GO:0015679">
    <property type="term" value="P:plasma membrane copper ion transport"/>
    <property type="evidence" value="ECO:0007669"/>
    <property type="project" value="TreeGrafter"/>
</dbReference>
<feature type="signal peptide" evidence="2">
    <location>
        <begin position="1"/>
        <end position="23"/>
    </location>
</feature>
<dbReference type="InterPro" id="IPR045800">
    <property type="entry name" value="HMBD"/>
</dbReference>
<evidence type="ECO:0000259" key="6">
    <source>
        <dbReference type="Pfam" id="PF25954"/>
    </source>
</evidence>
<dbReference type="InterPro" id="IPR058649">
    <property type="entry name" value="CzcB_C"/>
</dbReference>
<dbReference type="PANTHER" id="PTHR30097">
    <property type="entry name" value="CATION EFFLUX SYSTEM PROTEIN CUSB"/>
    <property type="match status" value="1"/>
</dbReference>
<dbReference type="Pfam" id="PF25975">
    <property type="entry name" value="CzcB_C"/>
    <property type="match status" value="1"/>
</dbReference>
<comment type="caution">
    <text evidence="8">The sequence shown here is derived from an EMBL/GenBank/DDBJ whole genome shotgun (WGS) entry which is preliminary data.</text>
</comment>
<feature type="domain" description="Heavy metal binding" evidence="3">
    <location>
        <begin position="49"/>
        <end position="75"/>
    </location>
</feature>
<keyword evidence="9" id="KW-1185">Reference proteome</keyword>
<dbReference type="Pfam" id="PF19335">
    <property type="entry name" value="HMBD"/>
    <property type="match status" value="1"/>
</dbReference>
<protein>
    <submittedName>
        <fullName evidence="8">Efflux RND transporter periplasmic adaptor subunit</fullName>
    </submittedName>
</protein>
<organism evidence="8 9">
    <name type="scientific">Hymenobacter telluris</name>
    <dbReference type="NCBI Taxonomy" id="2816474"/>
    <lineage>
        <taxon>Bacteria</taxon>
        <taxon>Pseudomonadati</taxon>
        <taxon>Bacteroidota</taxon>
        <taxon>Cytophagia</taxon>
        <taxon>Cytophagales</taxon>
        <taxon>Hymenobacteraceae</taxon>
        <taxon>Hymenobacter</taxon>
    </lineage>
</organism>
<dbReference type="Proteomes" id="UP000664144">
    <property type="component" value="Unassembled WGS sequence"/>
</dbReference>
<feature type="domain" description="CusB-like barrel-sandwich hybrid" evidence="5">
    <location>
        <begin position="135"/>
        <end position="237"/>
    </location>
</feature>